<evidence type="ECO:0000256" key="1">
    <source>
        <dbReference type="ARBA" id="ARBA00022649"/>
    </source>
</evidence>
<gene>
    <name evidence="2" type="ORF">DES31_0126</name>
</gene>
<protein>
    <submittedName>
        <fullName evidence="2">Plasmid stabilization system protein ParE</fullName>
    </submittedName>
</protein>
<sequence>MAKQVIITQNAQDNINEIIKSVIEFTGHSSSGIKLYRDLYEKFELIGFLPKSGKLRNDNSGLREIFCRGTYRIVYRELDDIIQIITVIHTRKKYPIVN</sequence>
<organism evidence="2 3">
    <name type="scientific">Otariodibacter oris</name>
    <dbReference type="NCBI Taxonomy" id="1032623"/>
    <lineage>
        <taxon>Bacteria</taxon>
        <taxon>Pseudomonadati</taxon>
        <taxon>Pseudomonadota</taxon>
        <taxon>Gammaproteobacteria</taxon>
        <taxon>Pasteurellales</taxon>
        <taxon>Pasteurellaceae</taxon>
        <taxon>Otariodibacter</taxon>
    </lineage>
</organism>
<evidence type="ECO:0000313" key="2">
    <source>
        <dbReference type="EMBL" id="RKR76818.1"/>
    </source>
</evidence>
<proteinExistence type="predicted"/>
<reference evidence="2 3" key="1">
    <citation type="submission" date="2018-10" db="EMBL/GenBank/DDBJ databases">
        <title>Genomic Encyclopedia of Type Strains, Phase IV (KMG-IV): sequencing the most valuable type-strain genomes for metagenomic binning, comparative biology and taxonomic classification.</title>
        <authorList>
            <person name="Goeker M."/>
        </authorList>
    </citation>
    <scope>NUCLEOTIDE SEQUENCE [LARGE SCALE GENOMIC DNA]</scope>
    <source>
        <strain evidence="2 3">DSM 23800</strain>
    </source>
</reference>
<dbReference type="InterPro" id="IPR035093">
    <property type="entry name" value="RelE/ParE_toxin_dom_sf"/>
</dbReference>
<dbReference type="SUPFAM" id="SSF143011">
    <property type="entry name" value="RelE-like"/>
    <property type="match status" value="1"/>
</dbReference>
<dbReference type="Gene3D" id="3.30.2310.20">
    <property type="entry name" value="RelE-like"/>
    <property type="match status" value="1"/>
</dbReference>
<dbReference type="Pfam" id="PF05016">
    <property type="entry name" value="ParE_toxin"/>
    <property type="match status" value="1"/>
</dbReference>
<keyword evidence="3" id="KW-1185">Reference proteome</keyword>
<dbReference type="EMBL" id="RBJC01000004">
    <property type="protein sequence ID" value="RKR76818.1"/>
    <property type="molecule type" value="Genomic_DNA"/>
</dbReference>
<keyword evidence="1" id="KW-1277">Toxin-antitoxin system</keyword>
<evidence type="ECO:0000313" key="3">
    <source>
        <dbReference type="Proteomes" id="UP000280099"/>
    </source>
</evidence>
<dbReference type="RefSeq" id="WP_121120957.1">
    <property type="nucleotide sequence ID" value="NZ_CP016604.1"/>
</dbReference>
<dbReference type="OrthoDB" id="5690864at2"/>
<dbReference type="AlphaFoldDB" id="A0A420XI41"/>
<comment type="caution">
    <text evidence="2">The sequence shown here is derived from an EMBL/GenBank/DDBJ whole genome shotgun (WGS) entry which is preliminary data.</text>
</comment>
<dbReference type="InterPro" id="IPR007712">
    <property type="entry name" value="RelE/ParE_toxin"/>
</dbReference>
<accession>A0A420XI41</accession>
<name>A0A420XI41_9PAST</name>
<dbReference type="Proteomes" id="UP000280099">
    <property type="component" value="Unassembled WGS sequence"/>
</dbReference>